<dbReference type="Proteomes" id="UP000190696">
    <property type="component" value="Unassembled WGS sequence"/>
</dbReference>
<proteinExistence type="predicted"/>
<dbReference type="EMBL" id="MUAI01000013">
    <property type="protein sequence ID" value="OOR05655.1"/>
    <property type="molecule type" value="Genomic_DNA"/>
</dbReference>
<protein>
    <submittedName>
        <fullName evidence="1">Uncharacterized protein</fullName>
    </submittedName>
</protein>
<comment type="caution">
    <text evidence="1">The sequence shown here is derived from an EMBL/GenBank/DDBJ whole genome shotgun (WGS) entry which is preliminary data.</text>
</comment>
<sequence length="72" mass="8513">MNINITIFFSTVCDIKSKPPVTIELLFKKYRDTVPQKFLALARVLFAMRAKGQAAQHYYKKPSEFGWLFIWR</sequence>
<accession>A0A1S9T6L4</accession>
<evidence type="ECO:0000313" key="1">
    <source>
        <dbReference type="EMBL" id="OOR05655.1"/>
    </source>
</evidence>
<organism evidence="1 2">
    <name type="scientific">Bacillus mycoides</name>
    <dbReference type="NCBI Taxonomy" id="1405"/>
    <lineage>
        <taxon>Bacteria</taxon>
        <taxon>Bacillati</taxon>
        <taxon>Bacillota</taxon>
        <taxon>Bacilli</taxon>
        <taxon>Bacillales</taxon>
        <taxon>Bacillaceae</taxon>
        <taxon>Bacillus</taxon>
        <taxon>Bacillus cereus group</taxon>
    </lineage>
</organism>
<reference evidence="1 2" key="1">
    <citation type="submission" date="2017-01" db="EMBL/GenBank/DDBJ databases">
        <title>Bacillus cereus isolates.</title>
        <authorList>
            <person name="Beno S.M."/>
        </authorList>
    </citation>
    <scope>NUCLEOTIDE SEQUENCE [LARGE SCALE GENOMIC DNA]</scope>
    <source>
        <strain evidence="1 2">FSL W7-1108</strain>
    </source>
</reference>
<gene>
    <name evidence="1" type="ORF">BW900_16385</name>
</gene>
<name>A0A1S9T6L4_BACMY</name>
<evidence type="ECO:0000313" key="2">
    <source>
        <dbReference type="Proteomes" id="UP000190696"/>
    </source>
</evidence>
<dbReference type="AlphaFoldDB" id="A0A1S9T6L4"/>